<keyword evidence="2" id="KW-1185">Reference proteome</keyword>
<evidence type="ECO:0000313" key="1">
    <source>
        <dbReference type="EMBL" id="MCM2532732.1"/>
    </source>
</evidence>
<name>A0ABT0WCG5_9BACI</name>
<evidence type="ECO:0000313" key="2">
    <source>
        <dbReference type="Proteomes" id="UP001523262"/>
    </source>
</evidence>
<dbReference type="EMBL" id="JAMQCR010000001">
    <property type="protein sequence ID" value="MCM2532732.1"/>
    <property type="molecule type" value="Genomic_DNA"/>
</dbReference>
<gene>
    <name evidence="1" type="ORF">NDK43_10485</name>
</gene>
<sequence>MMTYDEIEIGMLLRIEKTHKYEPSYIVQVVGKSVENINGFEAHFIVIEDPEHPNKLIRKSPGLFYPYFEQSDRVTH</sequence>
<proteinExistence type="predicted"/>
<dbReference type="Proteomes" id="UP001523262">
    <property type="component" value="Unassembled WGS sequence"/>
</dbReference>
<comment type="caution">
    <text evidence="1">The sequence shown here is derived from an EMBL/GenBank/DDBJ whole genome shotgun (WGS) entry which is preliminary data.</text>
</comment>
<accession>A0ABT0WCG5</accession>
<protein>
    <submittedName>
        <fullName evidence="1">Uncharacterized protein</fullName>
    </submittedName>
</protein>
<reference evidence="1 2" key="1">
    <citation type="submission" date="2022-06" db="EMBL/GenBank/DDBJ databases">
        <authorList>
            <person name="Jeon C.O."/>
        </authorList>
    </citation>
    <scope>NUCLEOTIDE SEQUENCE [LARGE SCALE GENOMIC DNA]</scope>
    <source>
        <strain evidence="1 2">KCTC 13943</strain>
    </source>
</reference>
<organism evidence="1 2">
    <name type="scientific">Neobacillus pocheonensis</name>
    <dbReference type="NCBI Taxonomy" id="363869"/>
    <lineage>
        <taxon>Bacteria</taxon>
        <taxon>Bacillati</taxon>
        <taxon>Bacillota</taxon>
        <taxon>Bacilli</taxon>
        <taxon>Bacillales</taxon>
        <taxon>Bacillaceae</taxon>
        <taxon>Neobacillus</taxon>
    </lineage>
</organism>